<dbReference type="Proteomes" id="UP000323824">
    <property type="component" value="Chromosome"/>
</dbReference>
<dbReference type="InterPro" id="IPR050095">
    <property type="entry name" value="ECF_ABC_transporter_ATP-bd"/>
</dbReference>
<evidence type="ECO:0000256" key="1">
    <source>
        <dbReference type="ARBA" id="ARBA00004236"/>
    </source>
</evidence>
<keyword evidence="7" id="KW-1278">Translocase</keyword>
<dbReference type="GO" id="GO:0043190">
    <property type="term" value="C:ATP-binding cassette (ABC) transporter complex"/>
    <property type="evidence" value="ECO:0007669"/>
    <property type="project" value="TreeGrafter"/>
</dbReference>
<keyword evidence="3" id="KW-0813">Transport</keyword>
<dbReference type="InterPro" id="IPR017871">
    <property type="entry name" value="ABC_transporter-like_CS"/>
</dbReference>
<dbReference type="FunFam" id="3.40.50.300:FF:000224">
    <property type="entry name" value="Energy-coupling factor transporter ATP-binding protein EcfA"/>
    <property type="match status" value="1"/>
</dbReference>
<dbReference type="KEGG" id="sper:EW093_01665"/>
<dbReference type="AlphaFoldDB" id="A0A5C1Q5X5"/>
<evidence type="ECO:0000313" key="11">
    <source>
        <dbReference type="Proteomes" id="UP000323824"/>
    </source>
</evidence>
<sequence length="246" mass="27742">MVNKPIVEFKSVNYSYDNQGYQIKNLDLTIFKNEKVGIIGANGAGKSTLLKLLLGLLNPLYGEILFNDILLNKKSLSRVRDKIGYGFQDPDNQLFMPTVYDNIVFTAKQKKIPEDKCREIADKVLLDVNGEELIDKPSYKLSGGEKRVVSLAVALSNEPELLVLDEPTVGLDPKSRRKLINLLNNRQETFLITTHDMDMAYEVCNRVIVLYKGEVVADGSNIEIFTNKELLTKTNLEMPLQLLYGV</sequence>
<reference evidence="10 11" key="2">
    <citation type="submission" date="2019-09" db="EMBL/GenBank/DDBJ databases">
        <title>Complete Genome Sequence and Methylome Analysis of free living Spirochaetas.</title>
        <authorList>
            <person name="Leshcheva N."/>
            <person name="Mikheeva N."/>
        </authorList>
    </citation>
    <scope>NUCLEOTIDE SEQUENCE [LARGE SCALE GENOMIC DNA]</scope>
    <source>
        <strain evidence="10 11">P</strain>
    </source>
</reference>
<organism evidence="10 11">
    <name type="scientific">Thiospirochaeta perfilievii</name>
    <dbReference type="NCBI Taxonomy" id="252967"/>
    <lineage>
        <taxon>Bacteria</taxon>
        <taxon>Pseudomonadati</taxon>
        <taxon>Spirochaetota</taxon>
        <taxon>Spirochaetia</taxon>
        <taxon>Spirochaetales</taxon>
        <taxon>Spirochaetaceae</taxon>
        <taxon>Thiospirochaeta</taxon>
    </lineage>
</organism>
<keyword evidence="8" id="KW-0472">Membrane</keyword>
<dbReference type="Gene3D" id="3.40.50.300">
    <property type="entry name" value="P-loop containing nucleotide triphosphate hydrolases"/>
    <property type="match status" value="1"/>
</dbReference>
<dbReference type="InterPro" id="IPR015856">
    <property type="entry name" value="ABC_transpr_CbiO/EcfA_su"/>
</dbReference>
<dbReference type="OrthoDB" id="501320at2"/>
<evidence type="ECO:0000256" key="8">
    <source>
        <dbReference type="ARBA" id="ARBA00023136"/>
    </source>
</evidence>
<evidence type="ECO:0000256" key="2">
    <source>
        <dbReference type="ARBA" id="ARBA00005417"/>
    </source>
</evidence>
<evidence type="ECO:0000256" key="4">
    <source>
        <dbReference type="ARBA" id="ARBA00022475"/>
    </source>
</evidence>
<evidence type="ECO:0000313" key="10">
    <source>
        <dbReference type="EMBL" id="QEN03463.1"/>
    </source>
</evidence>
<dbReference type="GO" id="GO:0042626">
    <property type="term" value="F:ATPase-coupled transmembrane transporter activity"/>
    <property type="evidence" value="ECO:0007669"/>
    <property type="project" value="TreeGrafter"/>
</dbReference>
<dbReference type="SUPFAM" id="SSF52540">
    <property type="entry name" value="P-loop containing nucleoside triphosphate hydrolases"/>
    <property type="match status" value="1"/>
</dbReference>
<dbReference type="SMART" id="SM00382">
    <property type="entry name" value="AAA"/>
    <property type="match status" value="1"/>
</dbReference>
<dbReference type="PROSITE" id="PS50893">
    <property type="entry name" value="ABC_TRANSPORTER_2"/>
    <property type="match status" value="1"/>
</dbReference>
<comment type="subcellular location">
    <subcellularLocation>
        <location evidence="1">Cell membrane</location>
    </subcellularLocation>
</comment>
<comment type="similarity">
    <text evidence="2">Belongs to the ABC transporter superfamily.</text>
</comment>
<dbReference type="PANTHER" id="PTHR43553">
    <property type="entry name" value="HEAVY METAL TRANSPORTER"/>
    <property type="match status" value="1"/>
</dbReference>
<dbReference type="InterPro" id="IPR027417">
    <property type="entry name" value="P-loop_NTPase"/>
</dbReference>
<evidence type="ECO:0000256" key="6">
    <source>
        <dbReference type="ARBA" id="ARBA00022840"/>
    </source>
</evidence>
<dbReference type="GO" id="GO:0005524">
    <property type="term" value="F:ATP binding"/>
    <property type="evidence" value="ECO:0007669"/>
    <property type="project" value="UniProtKB-KW"/>
</dbReference>
<accession>A0A5C1Q5X5</accession>
<gene>
    <name evidence="10" type="ORF">EW093_01665</name>
</gene>
<dbReference type="InterPro" id="IPR003593">
    <property type="entry name" value="AAA+_ATPase"/>
</dbReference>
<dbReference type="Pfam" id="PF00005">
    <property type="entry name" value="ABC_tran"/>
    <property type="match status" value="1"/>
</dbReference>
<keyword evidence="11" id="KW-1185">Reference proteome</keyword>
<dbReference type="PANTHER" id="PTHR43553:SF24">
    <property type="entry name" value="ENERGY-COUPLING FACTOR TRANSPORTER ATP-BINDING PROTEIN ECFA1"/>
    <property type="match status" value="1"/>
</dbReference>
<keyword evidence="6 10" id="KW-0067">ATP-binding</keyword>
<feature type="domain" description="ABC transporter" evidence="9">
    <location>
        <begin position="7"/>
        <end position="237"/>
    </location>
</feature>
<keyword evidence="5" id="KW-0547">Nucleotide-binding</keyword>
<proteinExistence type="inferred from homology"/>
<evidence type="ECO:0000256" key="7">
    <source>
        <dbReference type="ARBA" id="ARBA00022967"/>
    </source>
</evidence>
<evidence type="ECO:0000259" key="9">
    <source>
        <dbReference type="PROSITE" id="PS50893"/>
    </source>
</evidence>
<dbReference type="CDD" id="cd03225">
    <property type="entry name" value="ABC_cobalt_CbiO_domain1"/>
    <property type="match status" value="1"/>
</dbReference>
<dbReference type="InterPro" id="IPR003439">
    <property type="entry name" value="ABC_transporter-like_ATP-bd"/>
</dbReference>
<dbReference type="PROSITE" id="PS00211">
    <property type="entry name" value="ABC_TRANSPORTER_1"/>
    <property type="match status" value="1"/>
</dbReference>
<keyword evidence="4" id="KW-1003">Cell membrane</keyword>
<dbReference type="GO" id="GO:0016887">
    <property type="term" value="F:ATP hydrolysis activity"/>
    <property type="evidence" value="ECO:0007669"/>
    <property type="project" value="InterPro"/>
</dbReference>
<protein>
    <submittedName>
        <fullName evidence="10">Energy-coupling factor ABC transporter ATP-binding protein</fullName>
    </submittedName>
</protein>
<dbReference type="EMBL" id="CP035807">
    <property type="protein sequence ID" value="QEN03463.1"/>
    <property type="molecule type" value="Genomic_DNA"/>
</dbReference>
<evidence type="ECO:0000256" key="3">
    <source>
        <dbReference type="ARBA" id="ARBA00022448"/>
    </source>
</evidence>
<reference evidence="10 11" key="1">
    <citation type="submission" date="2019-02" db="EMBL/GenBank/DDBJ databases">
        <authorList>
            <person name="Fomenkov A."/>
            <person name="Dubinina G."/>
            <person name="Grabovich M."/>
            <person name="Vincze T."/>
            <person name="Roberts R.J."/>
        </authorList>
    </citation>
    <scope>NUCLEOTIDE SEQUENCE [LARGE SCALE GENOMIC DNA]</scope>
    <source>
        <strain evidence="10 11">P</strain>
    </source>
</reference>
<evidence type="ECO:0000256" key="5">
    <source>
        <dbReference type="ARBA" id="ARBA00022741"/>
    </source>
</evidence>
<name>A0A5C1Q5X5_9SPIO</name>